<sequence>MEIIDSFDTTIRAIGKDEAWLQRWIIEKPSRLGLGDIQIINHELRHYKNRGGKLDLLAYRADLDTYYEIELMLGECDSDHGFRTLDYWARVKIKKY</sequence>
<keyword evidence="2" id="KW-1185">Reference proteome</keyword>
<reference evidence="2" key="1">
    <citation type="submission" date="2023-07" db="EMBL/GenBank/DDBJ databases">
        <authorList>
            <person name="Luz R."/>
            <person name="Cordeiro R."/>
            <person name="Fonseca A."/>
            <person name="Goncalves V."/>
        </authorList>
    </citation>
    <scope>NUCLEOTIDE SEQUENCE [LARGE SCALE GENOMIC DNA]</scope>
    <source>
        <strain evidence="2">BACA0444</strain>
    </source>
</reference>
<gene>
    <name evidence="1" type="ORF">RIF25_08545</name>
</gene>
<evidence type="ECO:0000313" key="1">
    <source>
        <dbReference type="EMBL" id="MDS3860862.1"/>
    </source>
</evidence>
<comment type="caution">
    <text evidence="1">The sequence shown here is derived from an EMBL/GenBank/DDBJ whole genome shotgun (WGS) entry which is preliminary data.</text>
</comment>
<name>A0AAE4JZI1_9CYAN</name>
<dbReference type="EMBL" id="JAVMIP010000007">
    <property type="protein sequence ID" value="MDS3860862.1"/>
    <property type="molecule type" value="Genomic_DNA"/>
</dbReference>
<dbReference type="GO" id="GO:0003676">
    <property type="term" value="F:nucleic acid binding"/>
    <property type="evidence" value="ECO:0007669"/>
    <property type="project" value="InterPro"/>
</dbReference>
<dbReference type="Proteomes" id="UP001268256">
    <property type="component" value="Unassembled WGS sequence"/>
</dbReference>
<proteinExistence type="predicted"/>
<dbReference type="AlphaFoldDB" id="A0AAE4JZI1"/>
<accession>A0AAE4JZI1</accession>
<evidence type="ECO:0000313" key="2">
    <source>
        <dbReference type="Proteomes" id="UP001268256"/>
    </source>
</evidence>
<protein>
    <submittedName>
        <fullName evidence="1">Uncharacterized protein</fullName>
    </submittedName>
</protein>
<organism evidence="1 2">
    <name type="scientific">Pseudocalidococcus azoricus BACA0444</name>
    <dbReference type="NCBI Taxonomy" id="2918990"/>
    <lineage>
        <taxon>Bacteria</taxon>
        <taxon>Bacillati</taxon>
        <taxon>Cyanobacteriota</taxon>
        <taxon>Cyanophyceae</taxon>
        <taxon>Acaryochloridales</taxon>
        <taxon>Thermosynechococcaceae</taxon>
        <taxon>Pseudocalidococcus</taxon>
        <taxon>Pseudocalidococcus azoricus</taxon>
    </lineage>
</organism>
<dbReference type="RefSeq" id="WP_322878122.1">
    <property type="nucleotide sequence ID" value="NZ_JAVMIP010000007.1"/>
</dbReference>
<dbReference type="InterPro" id="IPR011856">
    <property type="entry name" value="tRNA_endonuc-like_dom_sf"/>
</dbReference>
<dbReference type="Gene3D" id="3.40.1350.10">
    <property type="match status" value="1"/>
</dbReference>